<reference evidence="1" key="1">
    <citation type="journal article" date="2014" name="Front. Microbiol.">
        <title>High frequency of phylogenetically diverse reductive dehalogenase-homologous genes in deep subseafloor sedimentary metagenomes.</title>
        <authorList>
            <person name="Kawai M."/>
            <person name="Futagami T."/>
            <person name="Toyoda A."/>
            <person name="Takaki Y."/>
            <person name="Nishi S."/>
            <person name="Hori S."/>
            <person name="Arai W."/>
            <person name="Tsubouchi T."/>
            <person name="Morono Y."/>
            <person name="Uchiyama I."/>
            <person name="Ito T."/>
            <person name="Fujiyama A."/>
            <person name="Inagaki F."/>
            <person name="Takami H."/>
        </authorList>
    </citation>
    <scope>NUCLEOTIDE SEQUENCE</scope>
    <source>
        <strain evidence="1">Expedition CK06-06</strain>
    </source>
</reference>
<name>X1D4U1_9ZZZZ</name>
<organism evidence="1">
    <name type="scientific">marine sediment metagenome</name>
    <dbReference type="NCBI Taxonomy" id="412755"/>
    <lineage>
        <taxon>unclassified sequences</taxon>
        <taxon>metagenomes</taxon>
        <taxon>ecological metagenomes</taxon>
    </lineage>
</organism>
<sequence>EVELRNMQLSSTKEDLMKKTTQLQEMEEKYQKLSLYVNR</sequence>
<dbReference type="AlphaFoldDB" id="X1D4U1"/>
<accession>X1D4U1</accession>
<gene>
    <name evidence="1" type="ORF">S01H4_44003</name>
</gene>
<proteinExistence type="predicted"/>
<dbReference type="EMBL" id="BART01024339">
    <property type="protein sequence ID" value="GAH03295.1"/>
    <property type="molecule type" value="Genomic_DNA"/>
</dbReference>
<protein>
    <submittedName>
        <fullName evidence="1">Uncharacterized protein</fullName>
    </submittedName>
</protein>
<feature type="non-terminal residue" evidence="1">
    <location>
        <position position="1"/>
    </location>
</feature>
<evidence type="ECO:0000313" key="1">
    <source>
        <dbReference type="EMBL" id="GAH03295.1"/>
    </source>
</evidence>
<comment type="caution">
    <text evidence="1">The sequence shown here is derived from an EMBL/GenBank/DDBJ whole genome shotgun (WGS) entry which is preliminary data.</text>
</comment>